<evidence type="ECO:0000256" key="1">
    <source>
        <dbReference type="SAM" id="MobiDB-lite"/>
    </source>
</evidence>
<dbReference type="PANTHER" id="PTHR42815">
    <property type="entry name" value="FAD-BINDING, PUTATIVE (AFU_ORTHOLOGUE AFUA_6G07600)-RELATED"/>
    <property type="match status" value="1"/>
</dbReference>
<evidence type="ECO:0000259" key="2">
    <source>
        <dbReference type="Pfam" id="PF01243"/>
    </source>
</evidence>
<dbReference type="Proteomes" id="UP000253226">
    <property type="component" value="Unassembled WGS sequence"/>
</dbReference>
<organism evidence="3 4">
    <name type="scientific">Thalassospira profundimaris</name>
    <dbReference type="NCBI Taxonomy" id="502049"/>
    <lineage>
        <taxon>Bacteria</taxon>
        <taxon>Pseudomonadati</taxon>
        <taxon>Pseudomonadota</taxon>
        <taxon>Alphaproteobacteria</taxon>
        <taxon>Rhodospirillales</taxon>
        <taxon>Thalassospiraceae</taxon>
        <taxon>Thalassospira</taxon>
    </lineage>
</organism>
<feature type="domain" description="Pyridoxamine 5'-phosphate oxidase N-terminal" evidence="2">
    <location>
        <begin position="33"/>
        <end position="150"/>
    </location>
</feature>
<dbReference type="AlphaFoldDB" id="A0A367W8Z3"/>
<dbReference type="NCBIfam" id="TIGR04025">
    <property type="entry name" value="PPOX_FMN_DR2398"/>
    <property type="match status" value="1"/>
</dbReference>
<dbReference type="EMBL" id="JPWF01000004">
    <property type="protein sequence ID" value="RCK37916.1"/>
    <property type="molecule type" value="Genomic_DNA"/>
</dbReference>
<dbReference type="Gene3D" id="2.30.110.10">
    <property type="entry name" value="Electron Transport, Fmn-binding Protein, Chain A"/>
    <property type="match status" value="1"/>
</dbReference>
<comment type="caution">
    <text evidence="3">The sequence shown here is derived from an EMBL/GenBank/DDBJ whole genome shotgun (WGS) entry which is preliminary data.</text>
</comment>
<dbReference type="PANTHER" id="PTHR42815:SF2">
    <property type="entry name" value="FAD-BINDING, PUTATIVE (AFU_ORTHOLOGUE AFUA_6G07600)-RELATED"/>
    <property type="match status" value="1"/>
</dbReference>
<protein>
    <recommendedName>
        <fullName evidence="2">Pyridoxamine 5'-phosphate oxidase N-terminal domain-containing protein</fullName>
    </recommendedName>
</protein>
<name>A0A367W8Z3_9PROT</name>
<dbReference type="InterPro" id="IPR011576">
    <property type="entry name" value="Pyridox_Oxase_N"/>
</dbReference>
<gene>
    <name evidence="3" type="ORF">TH19_07810</name>
</gene>
<evidence type="ECO:0000313" key="4">
    <source>
        <dbReference type="Proteomes" id="UP000253226"/>
    </source>
</evidence>
<sequence>MSSPETPRSEILAHYPEVGARAKAKELQKLDIHCKKFISLSPFCILSTATSNAQPDLSPRGGLPGFVHVKDDTTLVLPDRPGNNRLDNLGNLAQNPQVALLFMIPGVNETLRIRGTVKIVTDADFCAEFTERDTAPRSVLAITVTCAFLHCAKAFMRSELWSADAIIDRAELPTMGQMLKDQMNSEGPNETQSEMEARYRQSL</sequence>
<proteinExistence type="predicted"/>
<feature type="compositionally biased region" description="Polar residues" evidence="1">
    <location>
        <begin position="182"/>
        <end position="194"/>
    </location>
</feature>
<dbReference type="SUPFAM" id="SSF50475">
    <property type="entry name" value="FMN-binding split barrel"/>
    <property type="match status" value="1"/>
</dbReference>
<accession>A0A367W8Z3</accession>
<dbReference type="InterPro" id="IPR012349">
    <property type="entry name" value="Split_barrel_FMN-bd"/>
</dbReference>
<dbReference type="InterPro" id="IPR024029">
    <property type="entry name" value="Pyridox_Oxase_FMN-dep"/>
</dbReference>
<reference evidence="3 4" key="1">
    <citation type="submission" date="2014-07" db="EMBL/GenBank/DDBJ databases">
        <title>Draft genome sequence of Thalassospira profundimaris 35.</title>
        <authorList>
            <person name="Lai Q."/>
            <person name="Shao Z."/>
        </authorList>
    </citation>
    <scope>NUCLEOTIDE SEQUENCE [LARGE SCALE GENOMIC DNA]</scope>
    <source>
        <strain evidence="3 4">35</strain>
    </source>
</reference>
<dbReference type="OrthoDB" id="9790331at2"/>
<feature type="region of interest" description="Disordered" evidence="1">
    <location>
        <begin position="180"/>
        <end position="203"/>
    </location>
</feature>
<dbReference type="RefSeq" id="WP_114101874.1">
    <property type="nucleotide sequence ID" value="NZ_JPWF01000004.1"/>
</dbReference>
<evidence type="ECO:0000313" key="3">
    <source>
        <dbReference type="EMBL" id="RCK37916.1"/>
    </source>
</evidence>
<dbReference type="Pfam" id="PF01243">
    <property type="entry name" value="PNPOx_N"/>
    <property type="match status" value="1"/>
</dbReference>